<accession>A3IIS8</accession>
<proteinExistence type="predicted"/>
<keyword evidence="2" id="KW-1185">Reference proteome</keyword>
<dbReference type="AntiFam" id="ANF00063">
    <property type="entry name" value="Antisense to ATP synthase alpha subunit"/>
</dbReference>
<name>A3IIS8_9CHRO</name>
<evidence type="ECO:0000313" key="2">
    <source>
        <dbReference type="Proteomes" id="UP000003781"/>
    </source>
</evidence>
<gene>
    <name evidence="1" type="ORF">CY0110_17982</name>
</gene>
<organism evidence="1 2">
    <name type="scientific">Crocosphaera chwakensis CCY0110</name>
    <dbReference type="NCBI Taxonomy" id="391612"/>
    <lineage>
        <taxon>Bacteria</taxon>
        <taxon>Bacillati</taxon>
        <taxon>Cyanobacteriota</taxon>
        <taxon>Cyanophyceae</taxon>
        <taxon>Oscillatoriophycideae</taxon>
        <taxon>Chroococcales</taxon>
        <taxon>Aphanothecaceae</taxon>
        <taxon>Crocosphaera</taxon>
        <taxon>Crocosphaera chwakensis</taxon>
    </lineage>
</organism>
<reference evidence="1 2" key="1">
    <citation type="submission" date="2007-03" db="EMBL/GenBank/DDBJ databases">
        <authorList>
            <person name="Stal L."/>
            <person name="Ferriera S."/>
            <person name="Johnson J."/>
            <person name="Kravitz S."/>
            <person name="Beeson K."/>
            <person name="Sutton G."/>
            <person name="Rogers Y.-H."/>
            <person name="Friedman R."/>
            <person name="Frazier M."/>
            <person name="Venter J.C."/>
        </authorList>
    </citation>
    <scope>NUCLEOTIDE SEQUENCE [LARGE SCALE GENOMIC DNA]</scope>
    <source>
        <strain evidence="1 2">CCY0110</strain>
    </source>
</reference>
<evidence type="ECO:0000313" key="1">
    <source>
        <dbReference type="EMBL" id="EAZ93710.1"/>
    </source>
</evidence>
<dbReference type="EMBL" id="AAXW01000002">
    <property type="protein sequence ID" value="EAZ93710.1"/>
    <property type="molecule type" value="Genomic_DNA"/>
</dbReference>
<comment type="caution">
    <text evidence="1">The sequence shown here is derived from an EMBL/GenBank/DDBJ whole genome shotgun (WGS) entry which is preliminary data.</text>
</comment>
<dbReference type="Proteomes" id="UP000003781">
    <property type="component" value="Unassembled WGS sequence"/>
</dbReference>
<protein>
    <submittedName>
        <fullName evidence="1">Uncharacterized protein</fullName>
    </submittedName>
</protein>
<sequence length="43" mass="4685">MPVSNRNYISRNVSGYVPCLGFNDGQCGHTTTTEGITEFSSPF</sequence>
<dbReference type="AlphaFoldDB" id="A3IIS8"/>